<feature type="non-terminal residue" evidence="1">
    <location>
        <position position="1"/>
    </location>
</feature>
<sequence>AIEKRDSRLAQKRLEEHFTEAMAWVENHKGEKFSK</sequence>
<organism evidence="1">
    <name type="scientific">marine sediment metagenome</name>
    <dbReference type="NCBI Taxonomy" id="412755"/>
    <lineage>
        <taxon>unclassified sequences</taxon>
        <taxon>metagenomes</taxon>
        <taxon>ecological metagenomes</taxon>
    </lineage>
</organism>
<dbReference type="EMBL" id="BARS01052254">
    <property type="protein sequence ID" value="GAG52464.1"/>
    <property type="molecule type" value="Genomic_DNA"/>
</dbReference>
<accession>X0Y9H1</accession>
<evidence type="ECO:0000313" key="1">
    <source>
        <dbReference type="EMBL" id="GAG52464.1"/>
    </source>
</evidence>
<protein>
    <submittedName>
        <fullName evidence="1">Uncharacterized protein</fullName>
    </submittedName>
</protein>
<comment type="caution">
    <text evidence="1">The sequence shown here is derived from an EMBL/GenBank/DDBJ whole genome shotgun (WGS) entry which is preliminary data.</text>
</comment>
<reference evidence="1" key="1">
    <citation type="journal article" date="2014" name="Front. Microbiol.">
        <title>High frequency of phylogenetically diverse reductive dehalogenase-homologous genes in deep subseafloor sedimentary metagenomes.</title>
        <authorList>
            <person name="Kawai M."/>
            <person name="Futagami T."/>
            <person name="Toyoda A."/>
            <person name="Takaki Y."/>
            <person name="Nishi S."/>
            <person name="Hori S."/>
            <person name="Arai W."/>
            <person name="Tsubouchi T."/>
            <person name="Morono Y."/>
            <person name="Uchiyama I."/>
            <person name="Ito T."/>
            <person name="Fujiyama A."/>
            <person name="Inagaki F."/>
            <person name="Takami H."/>
        </authorList>
    </citation>
    <scope>NUCLEOTIDE SEQUENCE</scope>
    <source>
        <strain evidence="1">Expedition CK06-06</strain>
    </source>
</reference>
<name>X0Y9H1_9ZZZZ</name>
<proteinExistence type="predicted"/>
<gene>
    <name evidence="1" type="ORF">S01H1_77715</name>
</gene>
<dbReference type="AlphaFoldDB" id="X0Y9H1"/>